<organism evidence="1 2">
    <name type="scientific">Coniosporium uncinatum</name>
    <dbReference type="NCBI Taxonomy" id="93489"/>
    <lineage>
        <taxon>Eukaryota</taxon>
        <taxon>Fungi</taxon>
        <taxon>Dikarya</taxon>
        <taxon>Ascomycota</taxon>
        <taxon>Pezizomycotina</taxon>
        <taxon>Dothideomycetes</taxon>
        <taxon>Dothideomycetes incertae sedis</taxon>
        <taxon>Coniosporium</taxon>
    </lineage>
</organism>
<comment type="caution">
    <text evidence="1">The sequence shown here is derived from an EMBL/GenBank/DDBJ whole genome shotgun (WGS) entry which is preliminary data.</text>
</comment>
<accession>A0ACC3DFL7</accession>
<proteinExistence type="predicted"/>
<evidence type="ECO:0000313" key="2">
    <source>
        <dbReference type="Proteomes" id="UP001186974"/>
    </source>
</evidence>
<gene>
    <name evidence="1" type="ORF">LTS18_000973</name>
</gene>
<name>A0ACC3DFL7_9PEZI</name>
<keyword evidence="2" id="KW-1185">Reference proteome</keyword>
<dbReference type="Proteomes" id="UP001186974">
    <property type="component" value="Unassembled WGS sequence"/>
</dbReference>
<protein>
    <submittedName>
        <fullName evidence="1">Uncharacterized protein</fullName>
    </submittedName>
</protein>
<sequence>MDEDSFVLDEDDGEEDQAADRPTKRRKVVRFEDDSIRAGGGVIYGTSRECSEANDMEEEDDSDALSSSSGESSEDLSSESSEAESSDESSPDDSSDEEDSDSEPEKVPFSMRGKADAAKSGMSPNGATPPYQGTSDTRNNNKRKRDIKKMRALKAQGLLEPNASLADYR</sequence>
<dbReference type="EMBL" id="JAWDJW010005460">
    <property type="protein sequence ID" value="KAK3067700.1"/>
    <property type="molecule type" value="Genomic_DNA"/>
</dbReference>
<feature type="non-terminal residue" evidence="1">
    <location>
        <position position="169"/>
    </location>
</feature>
<evidence type="ECO:0000313" key="1">
    <source>
        <dbReference type="EMBL" id="KAK3067700.1"/>
    </source>
</evidence>
<reference evidence="1" key="1">
    <citation type="submission" date="2024-09" db="EMBL/GenBank/DDBJ databases">
        <title>Black Yeasts Isolated from many extreme environments.</title>
        <authorList>
            <person name="Coleine C."/>
            <person name="Stajich J.E."/>
            <person name="Selbmann L."/>
        </authorList>
    </citation>
    <scope>NUCLEOTIDE SEQUENCE</scope>
    <source>
        <strain evidence="1">CCFEE 5737</strain>
    </source>
</reference>